<evidence type="ECO:0000313" key="3">
    <source>
        <dbReference type="Proteomes" id="UP000018888"/>
    </source>
</evidence>
<feature type="transmembrane region" description="Helical" evidence="1">
    <location>
        <begin position="63"/>
        <end position="82"/>
    </location>
</feature>
<accession>A0A2P4Q227</accession>
<organism evidence="2 3">
    <name type="scientific">Rhizophagus irregularis (strain DAOM 181602 / DAOM 197198 / MUCL 43194)</name>
    <name type="common">Arbuscular mycorrhizal fungus</name>
    <name type="synonym">Glomus intraradices</name>
    <dbReference type="NCBI Taxonomy" id="747089"/>
    <lineage>
        <taxon>Eukaryota</taxon>
        <taxon>Fungi</taxon>
        <taxon>Fungi incertae sedis</taxon>
        <taxon>Mucoromycota</taxon>
        <taxon>Glomeromycotina</taxon>
        <taxon>Glomeromycetes</taxon>
        <taxon>Glomerales</taxon>
        <taxon>Glomeraceae</taxon>
        <taxon>Rhizophagus</taxon>
    </lineage>
</organism>
<evidence type="ECO:0000313" key="2">
    <source>
        <dbReference type="EMBL" id="POG71709.1"/>
    </source>
</evidence>
<keyword evidence="1" id="KW-0472">Membrane</keyword>
<reference evidence="2 3" key="1">
    <citation type="journal article" date="2013" name="Proc. Natl. Acad. Sci. U.S.A.">
        <title>Genome of an arbuscular mycorrhizal fungus provides insight into the oldest plant symbiosis.</title>
        <authorList>
            <person name="Tisserant E."/>
            <person name="Malbreil M."/>
            <person name="Kuo A."/>
            <person name="Kohler A."/>
            <person name="Symeonidi A."/>
            <person name="Balestrini R."/>
            <person name="Charron P."/>
            <person name="Duensing N."/>
            <person name="Frei Dit Frey N."/>
            <person name="Gianinazzi-Pearson V."/>
            <person name="Gilbert L.B."/>
            <person name="Handa Y."/>
            <person name="Herr J.R."/>
            <person name="Hijri M."/>
            <person name="Koul R."/>
            <person name="Kawaguchi M."/>
            <person name="Krajinski F."/>
            <person name="Lammers P.J."/>
            <person name="Masclaux F.G."/>
            <person name="Murat C."/>
            <person name="Morin E."/>
            <person name="Ndikumana S."/>
            <person name="Pagni M."/>
            <person name="Petitpierre D."/>
            <person name="Requena N."/>
            <person name="Rosikiewicz P."/>
            <person name="Riley R."/>
            <person name="Saito K."/>
            <person name="San Clemente H."/>
            <person name="Shapiro H."/>
            <person name="van Tuinen D."/>
            <person name="Becard G."/>
            <person name="Bonfante P."/>
            <person name="Paszkowski U."/>
            <person name="Shachar-Hill Y.Y."/>
            <person name="Tuskan G.A."/>
            <person name="Young P.W."/>
            <person name="Sanders I.R."/>
            <person name="Henrissat B."/>
            <person name="Rensing S.A."/>
            <person name="Grigoriev I.V."/>
            <person name="Corradi N."/>
            <person name="Roux C."/>
            <person name="Martin F."/>
        </authorList>
    </citation>
    <scope>NUCLEOTIDE SEQUENCE [LARGE SCALE GENOMIC DNA]</scope>
    <source>
        <strain evidence="2 3">DAOM 197198</strain>
    </source>
</reference>
<proteinExistence type="predicted"/>
<protein>
    <submittedName>
        <fullName evidence="2">Uncharacterized protein</fullName>
    </submittedName>
</protein>
<dbReference type="Proteomes" id="UP000018888">
    <property type="component" value="Unassembled WGS sequence"/>
</dbReference>
<feature type="non-terminal residue" evidence="2">
    <location>
        <position position="128"/>
    </location>
</feature>
<dbReference type="AlphaFoldDB" id="A0A2P4Q227"/>
<gene>
    <name evidence="2" type="ORF">GLOIN_2v1603384</name>
</gene>
<reference evidence="2 3" key="2">
    <citation type="journal article" date="2018" name="New Phytol.">
        <title>High intraspecific genome diversity in the model arbuscular mycorrhizal symbiont Rhizophagus irregularis.</title>
        <authorList>
            <person name="Chen E.C.H."/>
            <person name="Morin E."/>
            <person name="Beaudet D."/>
            <person name="Noel J."/>
            <person name="Yildirir G."/>
            <person name="Ndikumana S."/>
            <person name="Charron P."/>
            <person name="St-Onge C."/>
            <person name="Giorgi J."/>
            <person name="Kruger M."/>
            <person name="Marton T."/>
            <person name="Ropars J."/>
            <person name="Grigoriev I.V."/>
            <person name="Hainaut M."/>
            <person name="Henrissat B."/>
            <person name="Roux C."/>
            <person name="Martin F."/>
            <person name="Corradi N."/>
        </authorList>
    </citation>
    <scope>NUCLEOTIDE SEQUENCE [LARGE SCALE GENOMIC DNA]</scope>
    <source>
        <strain evidence="2 3">DAOM 197198</strain>
    </source>
</reference>
<keyword evidence="3" id="KW-1185">Reference proteome</keyword>
<sequence length="128" mass="15414">MLFLSSPFRLLSFFSIAVSFPIIHFLSPFHSIYSFISISSYIIFFYHHFILHRFFIIISTYTVPLITISSPIIFFYPLSFYIAFHHFHHHFVPYILFFSLLFRLNRLLLFFSITILFYITSSLSFRSI</sequence>
<keyword evidence="1" id="KW-1133">Transmembrane helix</keyword>
<comment type="caution">
    <text evidence="2">The sequence shown here is derived from an EMBL/GenBank/DDBJ whole genome shotgun (WGS) entry which is preliminary data.</text>
</comment>
<name>A0A2P4Q227_RHIID</name>
<feature type="transmembrane region" description="Helical" evidence="1">
    <location>
        <begin position="94"/>
        <end position="119"/>
    </location>
</feature>
<dbReference type="EMBL" id="AUPC02000105">
    <property type="protein sequence ID" value="POG71709.1"/>
    <property type="molecule type" value="Genomic_DNA"/>
</dbReference>
<evidence type="ECO:0000256" key="1">
    <source>
        <dbReference type="SAM" id="Phobius"/>
    </source>
</evidence>
<keyword evidence="1" id="KW-0812">Transmembrane</keyword>